<dbReference type="EMBL" id="ASRV01000162">
    <property type="protein sequence ID" value="EOR21255.1"/>
    <property type="molecule type" value="Genomic_DNA"/>
</dbReference>
<gene>
    <name evidence="5" type="ORF">A500_14041</name>
</gene>
<dbReference type="SUPFAM" id="SSF49478">
    <property type="entry name" value="Cna protein B-type domain"/>
    <property type="match status" value="1"/>
</dbReference>
<organism evidence="5 6">
    <name type="scientific">Clostridium sartagoforme AAU1</name>
    <dbReference type="NCBI Taxonomy" id="1202534"/>
    <lineage>
        <taxon>Bacteria</taxon>
        <taxon>Bacillati</taxon>
        <taxon>Bacillota</taxon>
        <taxon>Clostridia</taxon>
        <taxon>Eubacteriales</taxon>
        <taxon>Clostridiaceae</taxon>
        <taxon>Clostridium</taxon>
    </lineage>
</organism>
<comment type="similarity">
    <text evidence="1">Belongs to the intimin/invasin family.</text>
</comment>
<evidence type="ECO:0000256" key="1">
    <source>
        <dbReference type="ARBA" id="ARBA00010116"/>
    </source>
</evidence>
<dbReference type="InterPro" id="IPR003344">
    <property type="entry name" value="Big_1_dom"/>
</dbReference>
<dbReference type="SUPFAM" id="SSF49464">
    <property type="entry name" value="Carboxypeptidase regulatory domain-like"/>
    <property type="match status" value="2"/>
</dbReference>
<evidence type="ECO:0000256" key="2">
    <source>
        <dbReference type="SAM" id="Phobius"/>
    </source>
</evidence>
<keyword evidence="6" id="KW-1185">Reference proteome</keyword>
<dbReference type="InterPro" id="IPR002126">
    <property type="entry name" value="Cadherin-like_dom"/>
</dbReference>
<comment type="caution">
    <text evidence="5">The sequence shown here is derived from an EMBL/GenBank/DDBJ whole genome shotgun (WGS) entry which is preliminary data.</text>
</comment>
<evidence type="ECO:0000313" key="5">
    <source>
        <dbReference type="EMBL" id="EOR21255.1"/>
    </source>
</evidence>
<evidence type="ECO:0000259" key="4">
    <source>
        <dbReference type="PROSITE" id="PS51127"/>
    </source>
</evidence>
<dbReference type="Pfam" id="PF13620">
    <property type="entry name" value="CarboxypepD_reg"/>
    <property type="match status" value="1"/>
</dbReference>
<evidence type="ECO:0000313" key="6">
    <source>
        <dbReference type="Proteomes" id="UP000013988"/>
    </source>
</evidence>
<feature type="domain" description="Big-1" evidence="4">
    <location>
        <begin position="1483"/>
        <end position="1582"/>
    </location>
</feature>
<dbReference type="Gene3D" id="2.60.40.1120">
    <property type="entry name" value="Carboxypeptidase-like, regulatory domain"/>
    <property type="match status" value="3"/>
</dbReference>
<dbReference type="InterPro" id="IPR008964">
    <property type="entry name" value="Invasin/intimin_cell_adhesion"/>
</dbReference>
<dbReference type="PROSITE" id="PS50268">
    <property type="entry name" value="CADHERIN_2"/>
    <property type="match status" value="1"/>
</dbReference>
<protein>
    <submittedName>
        <fullName evidence="5">Uncharacterized protein</fullName>
    </submittedName>
</protein>
<dbReference type="Pfam" id="PF02369">
    <property type="entry name" value="Big_1"/>
    <property type="match status" value="1"/>
</dbReference>
<feature type="domain" description="Cadherin" evidence="3">
    <location>
        <begin position="1410"/>
        <end position="1518"/>
    </location>
</feature>
<dbReference type="Gene3D" id="2.60.40.10">
    <property type="entry name" value="Immunoglobulins"/>
    <property type="match status" value="2"/>
</dbReference>
<dbReference type="PROSITE" id="PS51127">
    <property type="entry name" value="BIG1"/>
    <property type="match status" value="1"/>
</dbReference>
<dbReference type="GO" id="GO:0007156">
    <property type="term" value="P:homophilic cell adhesion via plasma membrane adhesion molecules"/>
    <property type="evidence" value="ECO:0007669"/>
    <property type="project" value="InterPro"/>
</dbReference>
<proteinExistence type="inferred from homology"/>
<dbReference type="InterPro" id="IPR013783">
    <property type="entry name" value="Ig-like_fold"/>
</dbReference>
<evidence type="ECO:0000259" key="3">
    <source>
        <dbReference type="PROSITE" id="PS50268"/>
    </source>
</evidence>
<dbReference type="RefSeq" id="WP_016208099.1">
    <property type="nucleotide sequence ID" value="NZ_ASRV01000162.1"/>
</dbReference>
<name>R9BX13_9CLOT</name>
<dbReference type="PATRIC" id="fig|1202534.3.peg.2779"/>
<dbReference type="Proteomes" id="UP000013988">
    <property type="component" value="Unassembled WGS sequence"/>
</dbReference>
<dbReference type="InterPro" id="IPR046780">
    <property type="entry name" value="aBig_2"/>
</dbReference>
<feature type="transmembrane region" description="Helical" evidence="2">
    <location>
        <begin position="1925"/>
        <end position="1941"/>
    </location>
</feature>
<dbReference type="InterPro" id="IPR035986">
    <property type="entry name" value="PKD_dom_sf"/>
</dbReference>
<dbReference type="GO" id="GO:0005509">
    <property type="term" value="F:calcium ion binding"/>
    <property type="evidence" value="ECO:0007669"/>
    <property type="project" value="InterPro"/>
</dbReference>
<keyword evidence="2" id="KW-0472">Membrane</keyword>
<keyword evidence="2" id="KW-0812">Transmembrane</keyword>
<dbReference type="SMART" id="SM00634">
    <property type="entry name" value="BID_1"/>
    <property type="match status" value="1"/>
</dbReference>
<dbReference type="InterPro" id="IPR008969">
    <property type="entry name" value="CarboxyPept-like_regulatory"/>
</dbReference>
<dbReference type="GO" id="GO:0016020">
    <property type="term" value="C:membrane"/>
    <property type="evidence" value="ECO:0007669"/>
    <property type="project" value="InterPro"/>
</dbReference>
<accession>R9BX13</accession>
<reference evidence="5 6" key="1">
    <citation type="submission" date="2013-03" db="EMBL/GenBank/DDBJ databases">
        <title>Whole genome shotgun sequencing of Clostridium sartagoforme AAU1.</title>
        <authorList>
            <person name="Joshi C.G."/>
            <person name="Duggirala S.M."/>
            <person name="Nathani N.M."/>
            <person name="Bhatt V.D."/>
            <person name="Patel A.K."/>
            <person name="Pandya P.R."/>
            <person name="KaPatel J.A."/>
        </authorList>
    </citation>
    <scope>NUCLEOTIDE SEQUENCE [LARGE SCALE GENOMIC DNA]</scope>
    <source>
        <strain evidence="5 6">AAU1</strain>
    </source>
</reference>
<dbReference type="SUPFAM" id="SSF49299">
    <property type="entry name" value="PKD domain"/>
    <property type="match status" value="1"/>
</dbReference>
<keyword evidence="2" id="KW-1133">Transmembrane helix</keyword>
<dbReference type="Pfam" id="PF20578">
    <property type="entry name" value="aBig_2"/>
    <property type="match status" value="1"/>
</dbReference>
<sequence length="1948" mass="214760">MRGNKKKRKSIALILATLFISNLIDVGNIVKAEDNNVSISLKPQYNADIVLTVEDSNVDPSNFEKDLKSKLQELGVNDSRIKITGLNAKEVSAEDTFAWKIYDHKGNWGEDNYPNGDGQLNPANNQHIIVKNSGKNITFYGYGKPSYKDFMFMENNSTSKKTFDFEINESGISYHSMEGGGFLFNSKIENNLLSGYCILFEESGVSLYKINSINVDNFHNFDGYVPLSSYPGITLIKRYQKDPSKNHTIKIEVDENSISMWDNGNKTINSEKLDSKFGNSFGPIASYTKHSCNELSYFSFNNLSMKTTNVVKFKDLLRQPKWDLNSKRFVVNLNDTSDEDFLNANTYSEIQSRIISENIHYLGWGTNANKSEADDLLAKNDGHGLYVDNSDYEASINKIAKYIYDSLKQESSGETKVLVGQPMDVDVNPESLKQNTADDQYPYGGWKLNHNEEYYENNMGKATFDGQYMDNLDMIFEKVGEYDITFKDNIVSPNKVYAHRRPIANFDANIANSNGTYTVSINESSYDEDAKGQEDRGIKEKIWRWREASSSTWINGQIDQNLEADKQYLVELTVKDYDDALSIPLVKYISIKTDNTEKPLANFILTPSIFYKPLMKDITIVDNSYDPQGKTITDRLWTVEKDGKVVYSGATPMLDFSAKEEGQYTVSLKVKTTIWSESFSRTFTVKDVQGQVNEASGDVSIIYAQGDNADSVTKNLGLPTTGTNNTLVRWKSSDTLITQAGKVSRPAFLSGDKTVTLTATLYNNGVTSTKTFNVKVKALPNNAPIIKDFEKIGYINQTVQFEEDNFTSNYSDIENSDEVSIKIISLPSNGKLLNNEVDVKVNDIILISDISKITFIPTKDFVGISTLIYQGFDGYDYSENTKMTINIKDNIPPVATSVSIESSNSNKSYAKAGDAIKIRFTSSKVLSETPKVNILGNEIIATSTSEKSYEVVYTIKTEDTQGIINFNISKLKDNYGNESENISNTTDNSHVIVDTIAPVIDGAIEGRSYKPGVIITSNEGRLTLNNSSFVSGSKIDEDGIYTAIAVDAAGNSSQLSFEVDGVPPVISNVEDNTNYNVSVNPIFNEGTALLNGKEFISGAQVYKEGTYNLVVTDRAGNVSTVTFAIDKTPPVIQDVLEGGQYNKDVNPTFNEGTATLNGKPYNSGTSITNEGTHTIVVIDKAGNKSEVTFIIDKTAPIITGAEDGKYYNNDRRVEFNEGVALLDEREFTSGTTIKDEGEHLLTVVDAAGNQSSIKFVIDKTNPEIYGVENEVSYKDKVVITFNEGEALLNGSKFNNGSEVIEEGTYTIVVTDKAGNSTTKTFVIDKTKPVVTKIKDGETYKEDMTPEFNEGIATLNGKPYTPGTKIDKDGEYTLVVTDNAGNETVVKFTIDKSMPLTLNINGKVYSSKGVVENAKIILVDVDGRIVDTTTSSKDGSYSFKNEKVGLYKVVANKEGTEQSVDVNLQPSKPTDKEKVVDIHLSKYRVIITADPNSIVGDGEDKTTLKVTVLDENNNPVPQKSVTVEVSNGSLLNGDTVVTDKDGNALFTLQSSKVTGDDMVTVTVSAKVNGLDVPVENNAVLHFAPGSIKGVVVDNNTGLPISDAVVEVSKDFDNNGIPEFYAKVTTKADGKYKIAIPKGNVVYDVKITKPIKIGNQTKMITFHQKTNAGAVTSEGKENYNASNTVTGLLLLKDPNGDIKSINNYSNYKVMIVDENGNSVSGITEEVNLNDEVNDGIFNFSGLEKNKVYYANVYYNLANGLKIKVGSSKIKVNNDGEINIATCLIDPYGDITDKETGKLIAGAHVKLYYANTERNKEKGIKPDTLVELPTVNDFPPADNLNPQFSDINGKYAWMVFPYTDYYIVATADGYEKYVSGTISVEEEIVRHDIQMTPIKATDNIDNNTDKGNVENTKYDSLVNTGSSFDSKLLIVLGAMMIASGIFVYRRKSIIK</sequence>
<dbReference type="OrthoDB" id="1922759at2"/>
<dbReference type="SUPFAM" id="SSF49373">
    <property type="entry name" value="Invasin/intimin cell-adhesion fragments"/>
    <property type="match status" value="1"/>
</dbReference>